<feature type="transmembrane region" description="Helical" evidence="2">
    <location>
        <begin position="1105"/>
        <end position="1122"/>
    </location>
</feature>
<comment type="caution">
    <text evidence="4">The sequence shown here is derived from an EMBL/GenBank/DDBJ whole genome shotgun (WGS) entry which is preliminary data.</text>
</comment>
<feature type="transmembrane region" description="Helical" evidence="2">
    <location>
        <begin position="96"/>
        <end position="114"/>
    </location>
</feature>
<feature type="region of interest" description="Disordered" evidence="1">
    <location>
        <begin position="1"/>
        <end position="60"/>
    </location>
</feature>
<accession>A0A9W7BZH3</accession>
<feature type="compositionally biased region" description="Basic and acidic residues" evidence="1">
    <location>
        <begin position="369"/>
        <end position="386"/>
    </location>
</feature>
<dbReference type="EMBL" id="BLQM01000595">
    <property type="protein sequence ID" value="GMH95245.1"/>
    <property type="molecule type" value="Genomic_DNA"/>
</dbReference>
<protein>
    <recommendedName>
        <fullName evidence="3">Anoctamin transmembrane domain-containing protein</fullName>
    </recommendedName>
</protein>
<keyword evidence="2" id="KW-0472">Membrane</keyword>
<keyword evidence="2" id="KW-1133">Transmembrane helix</keyword>
<dbReference type="GO" id="GO:0005886">
    <property type="term" value="C:plasma membrane"/>
    <property type="evidence" value="ECO:0007669"/>
    <property type="project" value="TreeGrafter"/>
</dbReference>
<feature type="region of interest" description="Disordered" evidence="1">
    <location>
        <begin position="1274"/>
        <end position="1403"/>
    </location>
</feature>
<evidence type="ECO:0000256" key="1">
    <source>
        <dbReference type="SAM" id="MobiDB-lite"/>
    </source>
</evidence>
<dbReference type="InterPro" id="IPR049452">
    <property type="entry name" value="Anoctamin_TM"/>
</dbReference>
<feature type="transmembrane region" description="Helical" evidence="2">
    <location>
        <begin position="199"/>
        <end position="221"/>
    </location>
</feature>
<dbReference type="Proteomes" id="UP001162640">
    <property type="component" value="Unassembled WGS sequence"/>
</dbReference>
<dbReference type="InterPro" id="IPR045122">
    <property type="entry name" value="Csc1-like"/>
</dbReference>
<reference evidence="5" key="1">
    <citation type="journal article" date="2023" name="Commun. Biol.">
        <title>Genome analysis of Parmales, the sister group of diatoms, reveals the evolutionary specialization of diatoms from phago-mixotrophs to photoautotrophs.</title>
        <authorList>
            <person name="Ban H."/>
            <person name="Sato S."/>
            <person name="Yoshikawa S."/>
            <person name="Yamada K."/>
            <person name="Nakamura Y."/>
            <person name="Ichinomiya M."/>
            <person name="Sato N."/>
            <person name="Blanc-Mathieu R."/>
            <person name="Endo H."/>
            <person name="Kuwata A."/>
            <person name="Ogata H."/>
        </authorList>
    </citation>
    <scope>NUCLEOTIDE SEQUENCE [LARGE SCALE GENOMIC DNA]</scope>
</reference>
<dbReference type="PANTHER" id="PTHR13018">
    <property type="entry name" value="PROBABLE MEMBRANE PROTEIN DUF221-RELATED"/>
    <property type="match status" value="1"/>
</dbReference>
<dbReference type="Pfam" id="PF04547">
    <property type="entry name" value="Anoctamin"/>
    <property type="match status" value="1"/>
</dbReference>
<feature type="transmembrane region" description="Helical" evidence="2">
    <location>
        <begin position="891"/>
        <end position="909"/>
    </location>
</feature>
<dbReference type="PANTHER" id="PTHR13018:SF135">
    <property type="entry name" value="CSC1_OSCA1-LIKE 7TM REGION DOMAIN-CONTAINING PROTEIN"/>
    <property type="match status" value="1"/>
</dbReference>
<feature type="transmembrane region" description="Helical" evidence="2">
    <location>
        <begin position="799"/>
        <end position="818"/>
    </location>
</feature>
<keyword evidence="2" id="KW-0812">Transmembrane</keyword>
<feature type="compositionally biased region" description="Polar residues" evidence="1">
    <location>
        <begin position="49"/>
        <end position="60"/>
    </location>
</feature>
<evidence type="ECO:0000313" key="4">
    <source>
        <dbReference type="EMBL" id="GMH95245.1"/>
    </source>
</evidence>
<dbReference type="GO" id="GO:0005227">
    <property type="term" value="F:calcium-activated cation channel activity"/>
    <property type="evidence" value="ECO:0007669"/>
    <property type="project" value="InterPro"/>
</dbReference>
<feature type="transmembrane region" description="Helical" evidence="2">
    <location>
        <begin position="838"/>
        <end position="856"/>
    </location>
</feature>
<feature type="compositionally biased region" description="Basic and acidic residues" evidence="1">
    <location>
        <begin position="1274"/>
        <end position="1285"/>
    </location>
</feature>
<sequence>MTTPDKSPPNSISETMETTETNQQPTSTPASTDPLPVNPPTTEEPPKLDTSTSTVTPPSLESAQRFAKKQQFRGGKANYWSVSLPQMGTMGVGIQLYFEILLSLSICFLIMGLLNTPNLMFNYFNTGALLELDTNIWSKLSFANLGFNGEILQTKDCIGYELNYPDLNTSSPSFVPGDIDCTASTQSFLNGASISVSTISTVTIACECLSCLTFILALLYIQRKVKKLKEQVDLENADPEDFAVFVRNVPEDVTAEELMKHFSSLYDLSKPTKTVPIGLTALGLGVRRATFYFFLWLIFISPIITYILDSSGMDNATSGGAGAGSAFLIGLIVFGWIVHKGDKVVMRPTPPEEFDTWCKEKRDFEKKEMEKSELLAKKKGKGRDAKIAPGGSDTPPVTSATVTDVDFGVDVSKRPDPQPVKNVVNSMNPMYLDSWVAEVTLVHPNGAVIENYKKSQVKMKKYEKLDVKMKKSLDKLKPEQKEKAKAKLEKFSAKAKKAEEHLTKSVDPSCKGKAIGAFIVFNCEDSQKRCVEEFEYSQHGYYRMFQPMHMRLPRADKKFGVPLRVDVATTPSLVYWENLHVSDGERRARVAITSFITFILLVVSFALIYAGKIAGEVAKGMQPDMATCTGVLPVIASGSMDFPAWLNLTHVKESDATCGDGKFWVGYSPPYDYEAGLPQFEVTNDVGGKESLARTEFDANTYGLCDSPCVDPKGVDDVVCGSLSCHWEEVRASKGLAEPPAACKTYKESDVAGCFCLNMLINTVATDGLFAAYDILKKPELEGDVCGEFIDNYMKAQSLGIMSIAAVVIINVVLKATLTGLVNFEHHANGASYSNALTFKMTLSQFLNTAMIALLVNAKLSDDHKKDLGLDSVLGELGLLDGEHSDFTRRWYIAVGSALTLTMVIQLIVPHIGPFVKGFIVRPLKVFMGKKKADTQQELNDLLVLDRFEIETRYSVLLNYLLVCSLYAGGMPILFVLASINFGFSFLMDKLALLRYNKKPLKYDAQLAGIVSGILPFAIILHIFTAAYQYSAPILIEDAEGEVQQVFDGMPDLSIEGAGKYAGGTLLQTTYVSAFVNDMAGDFMVEMRGAHALLDDFLPRVVRSNVLPIAFIGCLFIVFLILDKIFGKALRIFVSDYLSRLIPSLSYQFPDFEIPQPDFTDLYSAELSSEQKRVLRLYKKLPDEDIKTGFYLSEDEKKVYCKWVVGTSDNAERLDGGRKRTWEVMRMKNTHNYELSENPEYAACVEFLVKNDVFVKNEGRNVIDEGRLKKLEEERLGGGEKKVEESEAPAPTVVKLGVESGEKDEVKMEGGGGAEEAKKEETPTEEKKEEEEVKKEEEEEKPKEEEKPGEETPEGDKKEEEVKEDKKPVEAPMEEEDKEDEKPVEPPKEEVKEEEKPVEPPKE</sequence>
<feature type="compositionally biased region" description="Basic and acidic residues" evidence="1">
    <location>
        <begin position="1380"/>
        <end position="1403"/>
    </location>
</feature>
<feature type="compositionally biased region" description="Polar residues" evidence="1">
    <location>
        <begin position="1"/>
        <end position="31"/>
    </location>
</feature>
<feature type="transmembrane region" description="Helical" evidence="2">
    <location>
        <begin position="1007"/>
        <end position="1028"/>
    </location>
</feature>
<gene>
    <name evidence="4" type="ORF">TL16_g13110</name>
</gene>
<name>A0A9W7BZH3_9STRA</name>
<evidence type="ECO:0000259" key="3">
    <source>
        <dbReference type="Pfam" id="PF04547"/>
    </source>
</evidence>
<feature type="compositionally biased region" description="Basic and acidic residues" evidence="1">
    <location>
        <begin position="1315"/>
        <end position="1369"/>
    </location>
</feature>
<feature type="transmembrane region" description="Helical" evidence="2">
    <location>
        <begin position="289"/>
        <end position="308"/>
    </location>
</feature>
<feature type="transmembrane region" description="Helical" evidence="2">
    <location>
        <begin position="320"/>
        <end position="338"/>
    </location>
</feature>
<evidence type="ECO:0000313" key="5">
    <source>
        <dbReference type="Proteomes" id="UP001162640"/>
    </source>
</evidence>
<organism evidence="4 5">
    <name type="scientific">Triparma laevis f. inornata</name>
    <dbReference type="NCBI Taxonomy" id="1714386"/>
    <lineage>
        <taxon>Eukaryota</taxon>
        <taxon>Sar</taxon>
        <taxon>Stramenopiles</taxon>
        <taxon>Ochrophyta</taxon>
        <taxon>Bolidophyceae</taxon>
        <taxon>Parmales</taxon>
        <taxon>Triparmaceae</taxon>
        <taxon>Triparma</taxon>
    </lineage>
</organism>
<feature type="transmembrane region" description="Helical" evidence="2">
    <location>
        <begin position="588"/>
        <end position="611"/>
    </location>
</feature>
<evidence type="ECO:0000256" key="2">
    <source>
        <dbReference type="SAM" id="Phobius"/>
    </source>
</evidence>
<feature type="transmembrane region" description="Helical" evidence="2">
    <location>
        <begin position="960"/>
        <end position="987"/>
    </location>
</feature>
<proteinExistence type="predicted"/>
<feature type="domain" description="Anoctamin transmembrane" evidence="3">
    <location>
        <begin position="799"/>
        <end position="1029"/>
    </location>
</feature>
<feature type="region of interest" description="Disordered" evidence="1">
    <location>
        <begin position="369"/>
        <end position="400"/>
    </location>
</feature>